<accession>A0A1J0GFR2</accession>
<proteinExistence type="predicted"/>
<dbReference type="AlphaFoldDB" id="A0A1J0GFR2"/>
<organism evidence="1 2">
    <name type="scientific">Clostridium estertheticum subsp. estertheticum</name>
    <dbReference type="NCBI Taxonomy" id="1552"/>
    <lineage>
        <taxon>Bacteria</taxon>
        <taxon>Bacillati</taxon>
        <taxon>Bacillota</taxon>
        <taxon>Clostridia</taxon>
        <taxon>Eubacteriales</taxon>
        <taxon>Clostridiaceae</taxon>
        <taxon>Clostridium</taxon>
    </lineage>
</organism>
<protein>
    <submittedName>
        <fullName evidence="1">Uncharacterized protein</fullName>
    </submittedName>
</protein>
<dbReference type="OrthoDB" id="9759664at2"/>
<dbReference type="RefSeq" id="WP_071612501.1">
    <property type="nucleotide sequence ID" value="NZ_CP015756.1"/>
</dbReference>
<keyword evidence="2" id="KW-1185">Reference proteome</keyword>
<reference evidence="2" key="1">
    <citation type="journal article" date="2016" name="Front. Microbiol.">
        <title>Complete Genome Sequence of Clostridium estertheticum DSM 8809, a Microbe Identified in Spoiled Vacuum Packed Beef.</title>
        <authorList>
            <person name="Yu Z."/>
            <person name="Gunn L."/>
            <person name="Brennan E."/>
            <person name="Reid R."/>
            <person name="Wall P.G."/>
            <person name="Gaora O.P."/>
            <person name="Hurley D."/>
            <person name="Bolton D."/>
            <person name="Fanning S."/>
        </authorList>
    </citation>
    <scope>NUCLEOTIDE SEQUENCE [LARGE SCALE GENOMIC DNA]</scope>
    <source>
        <strain evidence="2">DSM 8809</strain>
    </source>
</reference>
<dbReference type="Proteomes" id="UP000182569">
    <property type="component" value="Chromosome"/>
</dbReference>
<evidence type="ECO:0000313" key="2">
    <source>
        <dbReference type="Proteomes" id="UP000182569"/>
    </source>
</evidence>
<dbReference type="EMBL" id="CP015756">
    <property type="protein sequence ID" value="APC40210.1"/>
    <property type="molecule type" value="Genomic_DNA"/>
</dbReference>
<dbReference type="KEGG" id="ceu:A7L45_09100"/>
<gene>
    <name evidence="1" type="ORF">A7L45_09100</name>
</gene>
<evidence type="ECO:0000313" key="1">
    <source>
        <dbReference type="EMBL" id="APC40210.1"/>
    </source>
</evidence>
<sequence length="286" mass="33913">MSEIEYKKVVSKDCPTILGQKHLLNINDEYLLSNGGVLIDNGGNLIWNTKWEHYFSRAIYIKEKQMILTNRTLDFGIEGEYNCGIACIDMKTGDYIWKHFYDKYESKFNLRKKEPDINMIRSIKKVCADENCVYADDFKVNLDDGSYSYIGERRIKKNKTPNEIYAEFVKSFKEKIHNNAEYKLNFNIKENIIKINNQKLFKEGYCFNKCDFIMETDQSIHFFGTPAKRNHQNAILFKYSKKLKKMVEEIDLPFRNAPFEAYDFFGKGMLIFVRDDIYLLKDFFLE</sequence>
<name>A0A1J0GFR2_9CLOT</name>